<gene>
    <name evidence="2" type="ORF">SAMN05216480_10732</name>
</gene>
<dbReference type="AlphaFoldDB" id="A0A1I7H454"/>
<feature type="transmembrane region" description="Helical" evidence="1">
    <location>
        <begin position="79"/>
        <end position="99"/>
    </location>
</feature>
<dbReference type="Proteomes" id="UP000199138">
    <property type="component" value="Unassembled WGS sequence"/>
</dbReference>
<organism evidence="2 3">
    <name type="scientific">Pustulibacterium marinum</name>
    <dbReference type="NCBI Taxonomy" id="1224947"/>
    <lineage>
        <taxon>Bacteria</taxon>
        <taxon>Pseudomonadati</taxon>
        <taxon>Bacteroidota</taxon>
        <taxon>Flavobacteriia</taxon>
        <taxon>Flavobacteriales</taxon>
        <taxon>Flavobacteriaceae</taxon>
        <taxon>Pustulibacterium</taxon>
    </lineage>
</organism>
<proteinExistence type="predicted"/>
<keyword evidence="1" id="KW-0472">Membrane</keyword>
<sequence>MDELDLLKQDWKRKEQELPKLSYDDIHKMIWKRSSSIVKWIFVISILEFLFWGLISFTLKDSEGMEAYNSIKDLTLMKVLTYFGNAALFVFILLFFMNYRRISTIDNAKTLMKNILRTRKTVNYYVWFNLVYFVIFSFVIIFLEMNYDEQLIQLHDEFAAKGNETMFYTVIYGMSFIFVIIFAVVIWLFYRLIYGILLKKLNKNYKELKQIEV</sequence>
<feature type="transmembrane region" description="Helical" evidence="1">
    <location>
        <begin position="122"/>
        <end position="145"/>
    </location>
</feature>
<evidence type="ECO:0000256" key="1">
    <source>
        <dbReference type="SAM" id="Phobius"/>
    </source>
</evidence>
<evidence type="ECO:0000313" key="2">
    <source>
        <dbReference type="EMBL" id="SFU55453.1"/>
    </source>
</evidence>
<keyword evidence="1" id="KW-1133">Transmembrane helix</keyword>
<feature type="transmembrane region" description="Helical" evidence="1">
    <location>
        <begin position="165"/>
        <end position="190"/>
    </location>
</feature>
<feature type="transmembrane region" description="Helical" evidence="1">
    <location>
        <begin position="37"/>
        <end position="59"/>
    </location>
</feature>
<name>A0A1I7H454_9FLAO</name>
<keyword evidence="3" id="KW-1185">Reference proteome</keyword>
<dbReference type="EMBL" id="FPBK01000007">
    <property type="protein sequence ID" value="SFU55453.1"/>
    <property type="molecule type" value="Genomic_DNA"/>
</dbReference>
<keyword evidence="1" id="KW-0812">Transmembrane</keyword>
<protein>
    <submittedName>
        <fullName evidence="2">Uncharacterized protein</fullName>
    </submittedName>
</protein>
<dbReference type="RefSeq" id="WP_093025099.1">
    <property type="nucleotide sequence ID" value="NZ_FPBK01000007.1"/>
</dbReference>
<accession>A0A1I7H454</accession>
<reference evidence="2 3" key="1">
    <citation type="submission" date="2016-10" db="EMBL/GenBank/DDBJ databases">
        <authorList>
            <person name="de Groot N.N."/>
        </authorList>
    </citation>
    <scope>NUCLEOTIDE SEQUENCE [LARGE SCALE GENOMIC DNA]</scope>
    <source>
        <strain evidence="2 3">CGMCC 1.12333</strain>
    </source>
</reference>
<dbReference type="OrthoDB" id="709028at2"/>
<dbReference type="STRING" id="1224947.SAMN05216480_10732"/>
<evidence type="ECO:0000313" key="3">
    <source>
        <dbReference type="Proteomes" id="UP000199138"/>
    </source>
</evidence>